<feature type="region of interest" description="Disordered" evidence="1">
    <location>
        <begin position="33"/>
        <end position="66"/>
    </location>
</feature>
<evidence type="ECO:0000256" key="1">
    <source>
        <dbReference type="SAM" id="MobiDB-lite"/>
    </source>
</evidence>
<evidence type="ECO:0000313" key="2">
    <source>
        <dbReference type="EMBL" id="KAA5613842.1"/>
    </source>
</evidence>
<dbReference type="Proteomes" id="UP000325255">
    <property type="component" value="Unassembled WGS sequence"/>
</dbReference>
<proteinExistence type="predicted"/>
<gene>
    <name evidence="2" type="ORF">F1189_03445</name>
</gene>
<organism evidence="2 3">
    <name type="scientific">Rhodovastum atsumiense</name>
    <dbReference type="NCBI Taxonomy" id="504468"/>
    <lineage>
        <taxon>Bacteria</taxon>
        <taxon>Pseudomonadati</taxon>
        <taxon>Pseudomonadota</taxon>
        <taxon>Alphaproteobacteria</taxon>
        <taxon>Acetobacterales</taxon>
        <taxon>Acetobacteraceae</taxon>
        <taxon>Rhodovastum</taxon>
    </lineage>
</organism>
<sequence>MRDLAAGAGDPWIRANLQELAIEYEAMALEQPDRHGRPGAMSRSALMPPQRHGAERQATAGEPGSA</sequence>
<comment type="caution">
    <text evidence="2">The sequence shown here is derived from an EMBL/GenBank/DDBJ whole genome shotgun (WGS) entry which is preliminary data.</text>
</comment>
<dbReference type="AlphaFoldDB" id="A0A5M6IZS8"/>
<accession>A0A5M6IZS8</accession>
<protein>
    <submittedName>
        <fullName evidence="2">Uncharacterized protein</fullName>
    </submittedName>
</protein>
<dbReference type="EMBL" id="VWPK01000004">
    <property type="protein sequence ID" value="KAA5613842.1"/>
    <property type="molecule type" value="Genomic_DNA"/>
</dbReference>
<keyword evidence="3" id="KW-1185">Reference proteome</keyword>
<dbReference type="RefSeq" id="WP_150039225.1">
    <property type="nucleotide sequence ID" value="NZ_OW485601.1"/>
</dbReference>
<reference evidence="2 3" key="1">
    <citation type="submission" date="2019-09" db="EMBL/GenBank/DDBJ databases">
        <title>Genome sequence of Rhodovastum atsumiense, a diverse member of the Acetobacteraceae family of non-sulfur purple photosynthetic bacteria.</title>
        <authorList>
            <person name="Meyer T."/>
            <person name="Kyndt J."/>
        </authorList>
    </citation>
    <scope>NUCLEOTIDE SEQUENCE [LARGE SCALE GENOMIC DNA]</scope>
    <source>
        <strain evidence="2 3">DSM 21279</strain>
    </source>
</reference>
<evidence type="ECO:0000313" key="3">
    <source>
        <dbReference type="Proteomes" id="UP000325255"/>
    </source>
</evidence>
<name>A0A5M6IZS8_9PROT</name>